<proteinExistence type="predicted"/>
<gene>
    <name evidence="2" type="ORF">GD627_09665</name>
</gene>
<comment type="caution">
    <text evidence="2">The sequence shown here is derived from an EMBL/GenBank/DDBJ whole genome shotgun (WGS) entry which is preliminary data.</text>
</comment>
<evidence type="ECO:0000313" key="3">
    <source>
        <dbReference type="Proteomes" id="UP000326852"/>
    </source>
</evidence>
<dbReference type="AlphaFoldDB" id="A0A5N6MHZ0"/>
<dbReference type="PANTHER" id="PTHR42791">
    <property type="entry name" value="GNAT FAMILY ACETYLTRANSFERASE"/>
    <property type="match status" value="1"/>
</dbReference>
<dbReference type="Gene3D" id="3.40.630.30">
    <property type="match status" value="1"/>
</dbReference>
<accession>A0A5N6MHZ0</accession>
<evidence type="ECO:0000259" key="1">
    <source>
        <dbReference type="PROSITE" id="PS51186"/>
    </source>
</evidence>
<reference evidence="2 3" key="1">
    <citation type="submission" date="2019-08" db="EMBL/GenBank/DDBJ databases">
        <title>Arthrobacter sp. nov., isolated from plateau pika and Tibetan wild ass.</title>
        <authorList>
            <person name="Ge Y."/>
        </authorList>
    </citation>
    <scope>NUCLEOTIDE SEQUENCE [LARGE SCALE GENOMIC DNA]</scope>
    <source>
        <strain evidence="2 3">785</strain>
    </source>
</reference>
<dbReference type="SUPFAM" id="SSF55729">
    <property type="entry name" value="Acyl-CoA N-acyltransferases (Nat)"/>
    <property type="match status" value="1"/>
</dbReference>
<evidence type="ECO:0000313" key="2">
    <source>
        <dbReference type="EMBL" id="KAD3633096.1"/>
    </source>
</evidence>
<dbReference type="Pfam" id="PF13508">
    <property type="entry name" value="Acetyltransf_7"/>
    <property type="match status" value="1"/>
</dbReference>
<dbReference type="InterPro" id="IPR000182">
    <property type="entry name" value="GNAT_dom"/>
</dbReference>
<keyword evidence="2" id="KW-0808">Transferase</keyword>
<name>A0A5N6MHZ0_9MICC</name>
<feature type="domain" description="N-acetyltransferase" evidence="1">
    <location>
        <begin position="22"/>
        <end position="186"/>
    </location>
</feature>
<organism evidence="2 3">
    <name type="scientific">Arthrobacter yangruifuii</name>
    <dbReference type="NCBI Taxonomy" id="2606616"/>
    <lineage>
        <taxon>Bacteria</taxon>
        <taxon>Bacillati</taxon>
        <taxon>Actinomycetota</taxon>
        <taxon>Actinomycetes</taxon>
        <taxon>Micrococcales</taxon>
        <taxon>Micrococcaceae</taxon>
        <taxon>Arthrobacter</taxon>
    </lineage>
</organism>
<dbReference type="PROSITE" id="PS51186">
    <property type="entry name" value="GNAT"/>
    <property type="match status" value="1"/>
</dbReference>
<dbReference type="InterPro" id="IPR052523">
    <property type="entry name" value="Trichothecene_AcTrans"/>
</dbReference>
<keyword evidence="3" id="KW-1185">Reference proteome</keyword>
<dbReference type="EMBL" id="VTFX01000004">
    <property type="protein sequence ID" value="KAD3633096.1"/>
    <property type="molecule type" value="Genomic_DNA"/>
</dbReference>
<dbReference type="RefSeq" id="WP_152272317.1">
    <property type="nucleotide sequence ID" value="NZ_VTFX01000004.1"/>
</dbReference>
<dbReference type="InterPro" id="IPR016181">
    <property type="entry name" value="Acyl_CoA_acyltransferase"/>
</dbReference>
<sequence>MADISVRPLTRGEQAAALAILVDVFAADPSWQRVIRVRRLVRPLLTRYYRRCLRDLIPESNADGAWDGDRLVGVALWYPPRQRPDGLLGRIPRLFSAWKRQSRRRPDNQPERTGRNGWLLEGIAVSAHGRSKGIGSLLLSHRLDGCTEPVHLESTTEASARLYRRYGFVDDPDQNGGDLQMTRHPANG</sequence>
<dbReference type="GO" id="GO:0016747">
    <property type="term" value="F:acyltransferase activity, transferring groups other than amino-acyl groups"/>
    <property type="evidence" value="ECO:0007669"/>
    <property type="project" value="InterPro"/>
</dbReference>
<dbReference type="Proteomes" id="UP000326852">
    <property type="component" value="Unassembled WGS sequence"/>
</dbReference>
<dbReference type="PANTHER" id="PTHR42791:SF4">
    <property type="entry name" value="ACETYLTRANSFERASE, GNAT FAMILY FAMILY (AFU_ORTHOLOGUE AFUA_4G09540)-RELATED"/>
    <property type="match status" value="1"/>
</dbReference>
<protein>
    <submittedName>
        <fullName evidence="2">GNAT family N-acetyltransferase</fullName>
    </submittedName>
</protein>